<gene>
    <name evidence="13" type="ORF">JHD44_08255</name>
</gene>
<feature type="signal peptide" evidence="10">
    <location>
        <begin position="1"/>
        <end position="19"/>
    </location>
</feature>
<comment type="subcellular location">
    <subcellularLocation>
        <location evidence="1 8">Cell outer membrane</location>
        <topology evidence="1 8">Multi-pass membrane protein</topology>
    </subcellularLocation>
</comment>
<dbReference type="RefSeq" id="WP_199462277.1">
    <property type="nucleotide sequence ID" value="NZ_JAEMUH010000006.1"/>
</dbReference>
<dbReference type="InterPro" id="IPR039426">
    <property type="entry name" value="TonB-dep_rcpt-like"/>
</dbReference>
<evidence type="ECO:0000313" key="13">
    <source>
        <dbReference type="EMBL" id="MBJ7550670.1"/>
    </source>
</evidence>
<feature type="domain" description="TonB-dependent receptor-like beta-barrel" evidence="11">
    <location>
        <begin position="223"/>
        <end position="601"/>
    </location>
</feature>
<evidence type="ECO:0000256" key="5">
    <source>
        <dbReference type="ARBA" id="ARBA00023077"/>
    </source>
</evidence>
<evidence type="ECO:0000256" key="6">
    <source>
        <dbReference type="ARBA" id="ARBA00023136"/>
    </source>
</evidence>
<protein>
    <submittedName>
        <fullName evidence="13">TonB-dependent receptor</fullName>
    </submittedName>
</protein>
<dbReference type="Proteomes" id="UP000598488">
    <property type="component" value="Unassembled WGS sequence"/>
</dbReference>
<feature type="chain" id="PRO_5047131710" evidence="10">
    <location>
        <begin position="20"/>
        <end position="660"/>
    </location>
</feature>
<dbReference type="PANTHER" id="PTHR30069">
    <property type="entry name" value="TONB-DEPENDENT OUTER MEMBRANE RECEPTOR"/>
    <property type="match status" value="1"/>
</dbReference>
<proteinExistence type="inferred from homology"/>
<dbReference type="EMBL" id="JAEMUH010000006">
    <property type="protein sequence ID" value="MBJ7550670.1"/>
    <property type="molecule type" value="Genomic_DNA"/>
</dbReference>
<dbReference type="SUPFAM" id="SSF56935">
    <property type="entry name" value="Porins"/>
    <property type="match status" value="1"/>
</dbReference>
<dbReference type="InterPro" id="IPR000531">
    <property type="entry name" value="Beta-barrel_TonB"/>
</dbReference>
<dbReference type="Gene3D" id="2.170.130.10">
    <property type="entry name" value="TonB-dependent receptor, plug domain"/>
    <property type="match status" value="1"/>
</dbReference>
<keyword evidence="6 8" id="KW-0472">Membrane</keyword>
<evidence type="ECO:0000259" key="11">
    <source>
        <dbReference type="Pfam" id="PF00593"/>
    </source>
</evidence>
<keyword evidence="2 8" id="KW-0813">Transport</keyword>
<evidence type="ECO:0000256" key="10">
    <source>
        <dbReference type="SAM" id="SignalP"/>
    </source>
</evidence>
<evidence type="ECO:0000259" key="12">
    <source>
        <dbReference type="Pfam" id="PF07715"/>
    </source>
</evidence>
<evidence type="ECO:0000256" key="9">
    <source>
        <dbReference type="RuleBase" id="RU003357"/>
    </source>
</evidence>
<keyword evidence="5 9" id="KW-0798">TonB box</keyword>
<organism evidence="13 14">
    <name type="scientific">Marinomonas ostreistagni</name>
    <dbReference type="NCBI Taxonomy" id="359209"/>
    <lineage>
        <taxon>Bacteria</taxon>
        <taxon>Pseudomonadati</taxon>
        <taxon>Pseudomonadota</taxon>
        <taxon>Gammaproteobacteria</taxon>
        <taxon>Oceanospirillales</taxon>
        <taxon>Oceanospirillaceae</taxon>
        <taxon>Marinomonas</taxon>
    </lineage>
</organism>
<dbReference type="InterPro" id="IPR036942">
    <property type="entry name" value="Beta-barrel_TonB_sf"/>
</dbReference>
<dbReference type="PANTHER" id="PTHR30069:SF27">
    <property type="entry name" value="BLL4766 PROTEIN"/>
    <property type="match status" value="1"/>
</dbReference>
<evidence type="ECO:0000256" key="4">
    <source>
        <dbReference type="ARBA" id="ARBA00022692"/>
    </source>
</evidence>
<evidence type="ECO:0000313" key="14">
    <source>
        <dbReference type="Proteomes" id="UP000598488"/>
    </source>
</evidence>
<dbReference type="InterPro" id="IPR037066">
    <property type="entry name" value="Plug_dom_sf"/>
</dbReference>
<accession>A0ABS0ZAJ7</accession>
<feature type="domain" description="TonB-dependent receptor plug" evidence="12">
    <location>
        <begin position="52"/>
        <end position="157"/>
    </location>
</feature>
<evidence type="ECO:0000256" key="2">
    <source>
        <dbReference type="ARBA" id="ARBA00022448"/>
    </source>
</evidence>
<keyword evidence="14" id="KW-1185">Reference proteome</keyword>
<name>A0ABS0ZAJ7_9GAMM</name>
<sequence>MFRVMSGAMLLTCAGLVSAEDYAQLENSLDSLLDYEIPAVVTPARVEQPRVEVSSTLSVLTGDFIRRSNVQYVEDLLSYVPGFFVGPYWNSYRKVVAYHGTELDRFRRIQVLVNGRSVYSSAYARVDWSSLALSVEDIERVEVNRGPNASSYGSNSFLAVVNIITRSPVDTIGSDISYTTDDQGNRRVYAQHSGLKDHWSYRVSAAQGTVDGYDLKGDGDPRNDGHTQSSGNMLFVYQDEAQTFDIDIGASHLNADVEFYEIPGVSYGETTPYLIQDREHIKVGWEVDQSPTHTVKLQYYYDRSQQTEIHEIDVYGQVLNVLFAQDLPASEIYSGELVADLDEYRHDIEIQSVWTPDNDVRVVNSASYRQDHVYSKTYFNGDYTEELLRAASNLSYRAWDPIIVNAGLMLEHSKLTGSYTSPQLGLTYKVSEQSSLRMNVSEAYRTPDLLDEKAEWSYIFNGIRSIPAYAQGTAAEKITSYELGWFHNVPSLGMSYDISLYSEHLKNLVASGKKYEDAIEDGGVLTSDESYTATIEGVEVELDWRTVNNALFRATLAYQDTQTDSEKLKETVTPLIATLFASLPLNDTLYLNSRYIYGKEMATYDHEFLSLWLSHRVDTDEISLSTGLGGTVRLDNNPYIRVNNVLTDKTTLFMFANLSF</sequence>
<evidence type="ECO:0000256" key="1">
    <source>
        <dbReference type="ARBA" id="ARBA00004571"/>
    </source>
</evidence>
<keyword evidence="10" id="KW-0732">Signal</keyword>
<keyword evidence="7 8" id="KW-0998">Cell outer membrane</keyword>
<comment type="similarity">
    <text evidence="8 9">Belongs to the TonB-dependent receptor family.</text>
</comment>
<dbReference type="Pfam" id="PF07715">
    <property type="entry name" value="Plug"/>
    <property type="match status" value="1"/>
</dbReference>
<comment type="caution">
    <text evidence="13">The sequence shown here is derived from an EMBL/GenBank/DDBJ whole genome shotgun (WGS) entry which is preliminary data.</text>
</comment>
<evidence type="ECO:0000256" key="8">
    <source>
        <dbReference type="PROSITE-ProRule" id="PRU01360"/>
    </source>
</evidence>
<evidence type="ECO:0000256" key="7">
    <source>
        <dbReference type="ARBA" id="ARBA00023237"/>
    </source>
</evidence>
<dbReference type="Pfam" id="PF00593">
    <property type="entry name" value="TonB_dep_Rec_b-barrel"/>
    <property type="match status" value="1"/>
</dbReference>
<keyword evidence="13" id="KW-0675">Receptor</keyword>
<dbReference type="InterPro" id="IPR012910">
    <property type="entry name" value="Plug_dom"/>
</dbReference>
<keyword evidence="3 8" id="KW-1134">Transmembrane beta strand</keyword>
<dbReference type="PROSITE" id="PS52016">
    <property type="entry name" value="TONB_DEPENDENT_REC_3"/>
    <property type="match status" value="1"/>
</dbReference>
<reference evidence="13 14" key="1">
    <citation type="submission" date="2020-12" db="EMBL/GenBank/DDBJ databases">
        <title>Comparative genome analysis of fungal antagonists Marinomonas ostreistagni 398 and M. spartinae 468.</title>
        <authorList>
            <person name="Fields J.L."/>
            <person name="Mavrodi O.V."/>
            <person name="Biber P.D."/>
            <person name="Indest K.J."/>
            <person name="Mavrodi D.V."/>
        </authorList>
    </citation>
    <scope>NUCLEOTIDE SEQUENCE [LARGE SCALE GENOMIC DNA]</scope>
    <source>
        <strain evidence="13 14">USM7</strain>
    </source>
</reference>
<evidence type="ECO:0000256" key="3">
    <source>
        <dbReference type="ARBA" id="ARBA00022452"/>
    </source>
</evidence>
<keyword evidence="4 8" id="KW-0812">Transmembrane</keyword>
<dbReference type="Gene3D" id="2.40.170.20">
    <property type="entry name" value="TonB-dependent receptor, beta-barrel domain"/>
    <property type="match status" value="1"/>
</dbReference>